<organism evidence="1">
    <name type="scientific">Campylobacter coli</name>
    <dbReference type="NCBI Taxonomy" id="195"/>
    <lineage>
        <taxon>Bacteria</taxon>
        <taxon>Pseudomonadati</taxon>
        <taxon>Campylobacterota</taxon>
        <taxon>Epsilonproteobacteria</taxon>
        <taxon>Campylobacterales</taxon>
        <taxon>Campylobacteraceae</taxon>
        <taxon>Campylobacter</taxon>
    </lineage>
</organism>
<proteinExistence type="predicted"/>
<sequence length="667" mass="80054">MFQSIDKKIQEQLNLWNFDAVEISYEEKLYLLENEYVDFLFQIGKFEKLYSFLKVFQETPAWWEMTEISKDYVFFSFRKKLLQAVQFDFKNICFEKRYLACYILNSKISKQELNGKFCHELFYASIVCMENNKYKWGAYKEACGVISTAYYIKKSIDYFFYTTNDDFLDRMQDYMFILQDFMKQNFYGASICYEQIGFLLKKKKLNIIYAMPKPNIAVLVTGAIRGKKWFESLKFLKDQVVDPLNADIFLFSWNKKMLWPSIRNRSNWVYRRIPEIYNNIPEQIKNFNEFTKCFPNVYNKLSEDLSIPFSKDELEQLNVFFNDIYLEDEKSFIAYHQKYGELNNLHKMLYGRKIAFELMEKYEKRVSKKYDFVLIVRPDLDYPRIDSAMLEKINIGNVIATHELWPHHKEVLDYFFMGNREVIKKICDIWDAIQDTRLDFFRDSFRKDFHAQEALHKWLVFNNIKPIEPHFAYNVNVARSISSKSICFPNLQDELQKDILNLKKQDYSSDIIEQNIRFFSDVVQFYGQVNVCENDLLDRSRFYSAKARVKNHLAYKLGQAMIMCSKSIFGYLKMPYILNEVYKKHQVEVNEYNEKIKTMTFLKIPSMECCEDYKEALKEKECLTYRLGEELIKANKSKYKLGYINFFISIYKSVKKFNSYQSKSNSK</sequence>
<dbReference type="AlphaFoldDB" id="A0A5T1U2I1"/>
<protein>
    <submittedName>
        <fullName evidence="1">Capsular biosynthesis protein</fullName>
    </submittedName>
</protein>
<gene>
    <name evidence="1" type="ORF">DST41_07555</name>
</gene>
<name>A0A5T1U2I1_CAMCO</name>
<reference evidence="1" key="1">
    <citation type="submission" date="2018-07" db="EMBL/GenBank/DDBJ databases">
        <authorList>
            <consortium name="NARMS: The National Antimicrobial Resistance Monitoring System"/>
        </authorList>
    </citation>
    <scope>NUCLEOTIDE SEQUENCE</scope>
    <source>
        <strain evidence="1">CVM N17C008</strain>
    </source>
</reference>
<dbReference type="RefSeq" id="WP_052780110.1">
    <property type="nucleotide sequence ID" value="NZ_CATQIF010000006.1"/>
</dbReference>
<evidence type="ECO:0000313" key="1">
    <source>
        <dbReference type="EMBL" id="EAL6463501.1"/>
    </source>
</evidence>
<dbReference type="EMBL" id="AACPZY010000033">
    <property type="protein sequence ID" value="EAL6463501.1"/>
    <property type="molecule type" value="Genomic_DNA"/>
</dbReference>
<comment type="caution">
    <text evidence="1">The sequence shown here is derived from an EMBL/GenBank/DDBJ whole genome shotgun (WGS) entry which is preliminary data.</text>
</comment>
<accession>A0A5T1U2I1</accession>